<reference evidence="8" key="1">
    <citation type="submission" date="2016-10" db="EMBL/GenBank/DDBJ databases">
        <authorList>
            <person name="Varghese N."/>
            <person name="Submissions S."/>
        </authorList>
    </citation>
    <scope>NUCLEOTIDE SEQUENCE [LARGE SCALE GENOMIC DNA]</scope>
    <source>
        <strain evidence="8">ANC 5109</strain>
    </source>
</reference>
<keyword evidence="4" id="KW-0862">Zinc</keyword>
<proteinExistence type="predicted"/>
<keyword evidence="8" id="KW-1185">Reference proteome</keyword>
<gene>
    <name evidence="7" type="ORF">SAMN05421643_12139</name>
</gene>
<dbReference type="GO" id="GO:0031012">
    <property type="term" value="C:extracellular matrix"/>
    <property type="evidence" value="ECO:0007669"/>
    <property type="project" value="InterPro"/>
</dbReference>
<dbReference type="Gene3D" id="3.40.390.10">
    <property type="entry name" value="Collagenase (Catalytic Domain)"/>
    <property type="match status" value="1"/>
</dbReference>
<name>A0A1H3LYJ2_9GAMM</name>
<feature type="coiled-coil region" evidence="5">
    <location>
        <begin position="119"/>
        <end position="227"/>
    </location>
</feature>
<keyword evidence="3" id="KW-0378">Hydrolase</keyword>
<evidence type="ECO:0000313" key="7">
    <source>
        <dbReference type="EMBL" id="SDY69078.1"/>
    </source>
</evidence>
<evidence type="ECO:0000256" key="3">
    <source>
        <dbReference type="ARBA" id="ARBA00022801"/>
    </source>
</evidence>
<accession>A0A1H3LYJ2</accession>
<dbReference type="AlphaFoldDB" id="A0A1H3LYJ2"/>
<evidence type="ECO:0000256" key="5">
    <source>
        <dbReference type="SAM" id="Coils"/>
    </source>
</evidence>
<dbReference type="GO" id="GO:0004222">
    <property type="term" value="F:metalloendopeptidase activity"/>
    <property type="evidence" value="ECO:0007669"/>
    <property type="project" value="InterPro"/>
</dbReference>
<dbReference type="SUPFAM" id="SSF55486">
    <property type="entry name" value="Metalloproteases ('zincins'), catalytic domain"/>
    <property type="match status" value="1"/>
</dbReference>
<evidence type="ECO:0000313" key="8">
    <source>
        <dbReference type="Proteomes" id="UP000199035"/>
    </source>
</evidence>
<dbReference type="GO" id="GO:0006508">
    <property type="term" value="P:proteolysis"/>
    <property type="evidence" value="ECO:0007669"/>
    <property type="project" value="UniProtKB-KW"/>
</dbReference>
<dbReference type="EMBL" id="FNPK01000021">
    <property type="protein sequence ID" value="SDY69078.1"/>
    <property type="molecule type" value="Genomic_DNA"/>
</dbReference>
<evidence type="ECO:0000256" key="2">
    <source>
        <dbReference type="ARBA" id="ARBA00022723"/>
    </source>
</evidence>
<keyword evidence="5" id="KW-0175">Coiled coil</keyword>
<dbReference type="GO" id="GO:0008270">
    <property type="term" value="F:zinc ion binding"/>
    <property type="evidence" value="ECO:0007669"/>
    <property type="project" value="InterPro"/>
</dbReference>
<dbReference type="RefSeq" id="WP_092691841.1">
    <property type="nucleotide sequence ID" value="NZ_FNPK01000021.1"/>
</dbReference>
<dbReference type="InterPro" id="IPR001818">
    <property type="entry name" value="Pept_M10_metallopeptidase"/>
</dbReference>
<keyword evidence="2" id="KW-0479">Metal-binding</keyword>
<feature type="domain" description="Peptidase M10 metallopeptidase" evidence="6">
    <location>
        <begin position="162"/>
        <end position="298"/>
    </location>
</feature>
<evidence type="ECO:0000256" key="4">
    <source>
        <dbReference type="ARBA" id="ARBA00022833"/>
    </source>
</evidence>
<dbReference type="Proteomes" id="UP000199035">
    <property type="component" value="Unassembled WGS sequence"/>
</dbReference>
<protein>
    <submittedName>
        <fullName evidence="7">Matrixin</fullName>
    </submittedName>
</protein>
<sequence>MRMLSLILAVIWLLLITYQTHQHHQLRYNAVSDRLKHPFDTRLRYRIAEVDPRFGLSKDEVIQLSQQATDIWKIGTGNDYFIYDPNAKLTIHLIYDERQDESNQRRQQLGNIEQNQQIWSNKNQNLKQLKDEIDRANILLDTKKIQLDAQLHQYNQQIAMMNQNGSIHPSQRDLFIQQRHQLQQQIFALEQEINLYNQKIQHLNDQVSELNQINNQLNQSIDQFNQRFQARLFDKGLFNGKQINIYEFSSKDDLRLTLAHEFGHALGLKHNQDPVALMYPMMKDQNMQNFSLTPADLALLDTR</sequence>
<organism evidence="7 8">
    <name type="scientific">Acinetobacter kyonggiensis</name>
    <dbReference type="NCBI Taxonomy" id="595670"/>
    <lineage>
        <taxon>Bacteria</taxon>
        <taxon>Pseudomonadati</taxon>
        <taxon>Pseudomonadota</taxon>
        <taxon>Gammaproteobacteria</taxon>
        <taxon>Moraxellales</taxon>
        <taxon>Moraxellaceae</taxon>
        <taxon>Acinetobacter</taxon>
    </lineage>
</organism>
<keyword evidence="1" id="KW-0645">Protease</keyword>
<dbReference type="Pfam" id="PF00413">
    <property type="entry name" value="Peptidase_M10"/>
    <property type="match status" value="1"/>
</dbReference>
<dbReference type="STRING" id="595670.SAMN05421643_12139"/>
<dbReference type="InterPro" id="IPR024079">
    <property type="entry name" value="MetalloPept_cat_dom_sf"/>
</dbReference>
<evidence type="ECO:0000256" key="1">
    <source>
        <dbReference type="ARBA" id="ARBA00022670"/>
    </source>
</evidence>
<evidence type="ECO:0000259" key="6">
    <source>
        <dbReference type="Pfam" id="PF00413"/>
    </source>
</evidence>